<evidence type="ECO:0000256" key="1">
    <source>
        <dbReference type="SAM" id="MobiDB-lite"/>
    </source>
</evidence>
<feature type="compositionally biased region" description="Acidic residues" evidence="1">
    <location>
        <begin position="126"/>
        <end position="139"/>
    </location>
</feature>
<feature type="compositionally biased region" description="Basic and acidic residues" evidence="1">
    <location>
        <begin position="56"/>
        <end position="66"/>
    </location>
</feature>
<comment type="caution">
    <text evidence="2">The sequence shown here is derived from an EMBL/GenBank/DDBJ whole genome shotgun (WGS) entry which is preliminary data.</text>
</comment>
<gene>
    <name evidence="2" type="ORF">Adt_21113</name>
</gene>
<dbReference type="EMBL" id="JBFOLK010000006">
    <property type="protein sequence ID" value="KAL2505492.1"/>
    <property type="molecule type" value="Genomic_DNA"/>
</dbReference>
<dbReference type="PANTHER" id="PTHR36899:SF3">
    <property type="entry name" value="F13K23.8 PROTEIN"/>
    <property type="match status" value="1"/>
</dbReference>
<sequence length="187" mass="20738">MADVKIGEEEHASPVKRKPDPPESIEETLDEEEHEADSIKKRKLETPSYNDAFSRAADEKKADLKQPKNTSHPEDEEEDDDEEDYEGEEDDDGDEDAQSDGEEAIVNSKGKGIARDDKGKGKLIEESEDDDDSSDDCESELSGVDSDLSDDPLAEVDMNNILPSRTRRRAAQPGLHISNDRDHGSDP</sequence>
<feature type="compositionally biased region" description="Basic and acidic residues" evidence="1">
    <location>
        <begin position="113"/>
        <end position="125"/>
    </location>
</feature>
<feature type="region of interest" description="Disordered" evidence="1">
    <location>
        <begin position="1"/>
        <end position="187"/>
    </location>
</feature>
<proteinExistence type="predicted"/>
<keyword evidence="3" id="KW-1185">Reference proteome</keyword>
<evidence type="ECO:0000313" key="3">
    <source>
        <dbReference type="Proteomes" id="UP001604336"/>
    </source>
</evidence>
<organism evidence="2 3">
    <name type="scientific">Abeliophyllum distichum</name>
    <dbReference type="NCBI Taxonomy" id="126358"/>
    <lineage>
        <taxon>Eukaryota</taxon>
        <taxon>Viridiplantae</taxon>
        <taxon>Streptophyta</taxon>
        <taxon>Embryophyta</taxon>
        <taxon>Tracheophyta</taxon>
        <taxon>Spermatophyta</taxon>
        <taxon>Magnoliopsida</taxon>
        <taxon>eudicotyledons</taxon>
        <taxon>Gunneridae</taxon>
        <taxon>Pentapetalae</taxon>
        <taxon>asterids</taxon>
        <taxon>lamiids</taxon>
        <taxon>Lamiales</taxon>
        <taxon>Oleaceae</taxon>
        <taxon>Forsythieae</taxon>
        <taxon>Abeliophyllum</taxon>
    </lineage>
</organism>
<dbReference type="Proteomes" id="UP001604336">
    <property type="component" value="Unassembled WGS sequence"/>
</dbReference>
<feature type="compositionally biased region" description="Basic and acidic residues" evidence="1">
    <location>
        <begin position="178"/>
        <end position="187"/>
    </location>
</feature>
<feature type="compositionally biased region" description="Basic and acidic residues" evidence="1">
    <location>
        <begin position="1"/>
        <end position="21"/>
    </location>
</feature>
<protein>
    <submittedName>
        <fullName evidence="2">Histone H2A.Z-specific chaperone CHZ1</fullName>
    </submittedName>
</protein>
<evidence type="ECO:0000313" key="2">
    <source>
        <dbReference type="EMBL" id="KAL2505492.1"/>
    </source>
</evidence>
<feature type="compositionally biased region" description="Acidic residues" evidence="1">
    <location>
        <begin position="23"/>
        <end position="35"/>
    </location>
</feature>
<dbReference type="AlphaFoldDB" id="A0ABD1SYI1"/>
<reference evidence="3" key="1">
    <citation type="submission" date="2024-07" db="EMBL/GenBank/DDBJ databases">
        <title>Two chromosome-level genome assemblies of Korean endemic species Abeliophyllum distichum and Forsythia ovata (Oleaceae).</title>
        <authorList>
            <person name="Jang H."/>
        </authorList>
    </citation>
    <scope>NUCLEOTIDE SEQUENCE [LARGE SCALE GENOMIC DNA]</scope>
</reference>
<feature type="compositionally biased region" description="Acidic residues" evidence="1">
    <location>
        <begin position="74"/>
        <end position="103"/>
    </location>
</feature>
<name>A0ABD1SYI1_9LAMI</name>
<accession>A0ABD1SYI1</accession>
<dbReference type="PANTHER" id="PTHR36899">
    <property type="entry name" value="OS04G0395700 PROTEIN"/>
    <property type="match status" value="1"/>
</dbReference>